<evidence type="ECO:0000313" key="2">
    <source>
        <dbReference type="EMBL" id="ELU38751.1"/>
    </source>
</evidence>
<accession>L8WKN3</accession>
<sequence length="86" mass="9837">MISLLPDVTPCLDNPGLHSHCTYTIHCTHHLHFSIACPLIMHHATRLRESHYTIFPPSKHSLRHSRANFSYQHGSHRAPPARSNQI</sequence>
<evidence type="ECO:0000313" key="3">
    <source>
        <dbReference type="Proteomes" id="UP000011668"/>
    </source>
</evidence>
<dbReference type="AlphaFoldDB" id="L8WKN3"/>
<reference evidence="2 3" key="1">
    <citation type="journal article" date="2013" name="Nat. Commun.">
        <title>The evolution and pathogenic mechanisms of the rice sheath blight pathogen.</title>
        <authorList>
            <person name="Zheng A."/>
            <person name="Lin R."/>
            <person name="Xu L."/>
            <person name="Qin P."/>
            <person name="Tang C."/>
            <person name="Ai P."/>
            <person name="Zhang D."/>
            <person name="Liu Y."/>
            <person name="Sun Z."/>
            <person name="Feng H."/>
            <person name="Wang Y."/>
            <person name="Chen Y."/>
            <person name="Liang X."/>
            <person name="Fu R."/>
            <person name="Li Q."/>
            <person name="Zhang J."/>
            <person name="Yu X."/>
            <person name="Xie Z."/>
            <person name="Ding L."/>
            <person name="Guan P."/>
            <person name="Tang J."/>
            <person name="Liang Y."/>
            <person name="Wang S."/>
            <person name="Deng Q."/>
            <person name="Li S."/>
            <person name="Zhu J."/>
            <person name="Wang L."/>
            <person name="Liu H."/>
            <person name="Li P."/>
        </authorList>
    </citation>
    <scope>NUCLEOTIDE SEQUENCE [LARGE SCALE GENOMIC DNA]</scope>
    <source>
        <strain evidence="3">AG-1 IA</strain>
    </source>
</reference>
<name>L8WKN3_THACA</name>
<protein>
    <submittedName>
        <fullName evidence="2">Uncharacterized protein</fullName>
    </submittedName>
</protein>
<feature type="region of interest" description="Disordered" evidence="1">
    <location>
        <begin position="66"/>
        <end position="86"/>
    </location>
</feature>
<proteinExistence type="predicted"/>
<evidence type="ECO:0000256" key="1">
    <source>
        <dbReference type="SAM" id="MobiDB-lite"/>
    </source>
</evidence>
<dbReference type="Proteomes" id="UP000011668">
    <property type="component" value="Unassembled WGS sequence"/>
</dbReference>
<dbReference type="HOGENOM" id="CLU_2499425_0_0_1"/>
<organism evidence="2 3">
    <name type="scientific">Thanatephorus cucumeris (strain AG1-IA)</name>
    <name type="common">Rice sheath blight fungus</name>
    <name type="synonym">Rhizoctonia solani</name>
    <dbReference type="NCBI Taxonomy" id="983506"/>
    <lineage>
        <taxon>Eukaryota</taxon>
        <taxon>Fungi</taxon>
        <taxon>Dikarya</taxon>
        <taxon>Basidiomycota</taxon>
        <taxon>Agaricomycotina</taxon>
        <taxon>Agaricomycetes</taxon>
        <taxon>Cantharellales</taxon>
        <taxon>Ceratobasidiaceae</taxon>
        <taxon>Rhizoctonia</taxon>
        <taxon>Rhizoctonia solani AG-1</taxon>
    </lineage>
</organism>
<keyword evidence="3" id="KW-1185">Reference proteome</keyword>
<gene>
    <name evidence="2" type="ORF">AG1IA_07221</name>
</gene>
<dbReference type="EMBL" id="AFRT01002061">
    <property type="protein sequence ID" value="ELU38751.1"/>
    <property type="molecule type" value="Genomic_DNA"/>
</dbReference>
<comment type="caution">
    <text evidence="2">The sequence shown here is derived from an EMBL/GenBank/DDBJ whole genome shotgun (WGS) entry which is preliminary data.</text>
</comment>